<dbReference type="Proteomes" id="UP000805704">
    <property type="component" value="Chromosome 20"/>
</dbReference>
<reference evidence="1" key="1">
    <citation type="submission" date="2020-04" db="EMBL/GenBank/DDBJ databases">
        <title>A chromosome-scale assembly and high-density genetic map of the yellow drum (Nibea albiflora) genome.</title>
        <authorList>
            <person name="Xu D."/>
            <person name="Zhang W."/>
            <person name="Chen R."/>
            <person name="Tan P."/>
            <person name="Wang L."/>
            <person name="Song H."/>
            <person name="Tian L."/>
            <person name="Zhu Q."/>
            <person name="Wang B."/>
        </authorList>
    </citation>
    <scope>NUCLEOTIDE SEQUENCE</scope>
    <source>
        <strain evidence="1">ZJHYS-2018</strain>
    </source>
</reference>
<accession>A0ACB7EWU4</accession>
<dbReference type="EMBL" id="CM024808">
    <property type="protein sequence ID" value="KAG8006712.1"/>
    <property type="molecule type" value="Genomic_DNA"/>
</dbReference>
<gene>
    <name evidence="1" type="primary">PLA2G4C.7</name>
    <name evidence="1" type="ORF">GBF38_022688</name>
</gene>
<protein>
    <submittedName>
        <fullName evidence="1">Cytosolic phospholipase A2 gamma</fullName>
    </submittedName>
</protein>
<evidence type="ECO:0000313" key="2">
    <source>
        <dbReference type="Proteomes" id="UP000805704"/>
    </source>
</evidence>
<organism evidence="1 2">
    <name type="scientific">Nibea albiflora</name>
    <name type="common">Yellow drum</name>
    <name type="synonym">Corvina albiflora</name>
    <dbReference type="NCBI Taxonomy" id="240163"/>
    <lineage>
        <taxon>Eukaryota</taxon>
        <taxon>Metazoa</taxon>
        <taxon>Chordata</taxon>
        <taxon>Craniata</taxon>
        <taxon>Vertebrata</taxon>
        <taxon>Euteleostomi</taxon>
        <taxon>Actinopterygii</taxon>
        <taxon>Neopterygii</taxon>
        <taxon>Teleostei</taxon>
        <taxon>Neoteleostei</taxon>
        <taxon>Acanthomorphata</taxon>
        <taxon>Eupercaria</taxon>
        <taxon>Sciaenidae</taxon>
        <taxon>Nibea</taxon>
    </lineage>
</organism>
<proteinExistence type="predicted"/>
<sequence length="146" mass="16538">MHMHYGLLELTELIKKTTGDPAVLSGVDNLQKTLRGAVVPSCISHKERLQLIDTGLMLNLPYPPFLGGKRDADLLIALDYGSDEAFKTLTPARNYAAEVKKPFPEIDDKILEERNWPKDCYVFEGKEKEPTTVYMPLFNRRNCKGL</sequence>
<evidence type="ECO:0000313" key="1">
    <source>
        <dbReference type="EMBL" id="KAG8006712.1"/>
    </source>
</evidence>
<name>A0ACB7EWU4_NIBAL</name>
<comment type="caution">
    <text evidence="1">The sequence shown here is derived from an EMBL/GenBank/DDBJ whole genome shotgun (WGS) entry which is preliminary data.</text>
</comment>
<keyword evidence="2" id="KW-1185">Reference proteome</keyword>